<dbReference type="Pfam" id="PF02714">
    <property type="entry name" value="RSN1_7TM"/>
    <property type="match status" value="1"/>
</dbReference>
<evidence type="ECO:0000256" key="2">
    <source>
        <dbReference type="ARBA" id="ARBA00007779"/>
    </source>
</evidence>
<dbReference type="Proteomes" id="UP000324585">
    <property type="component" value="Unassembled WGS sequence"/>
</dbReference>
<keyword evidence="5 8" id="KW-1133">Transmembrane helix</keyword>
<feature type="transmembrane region" description="Helical" evidence="8">
    <location>
        <begin position="163"/>
        <end position="182"/>
    </location>
</feature>
<dbReference type="PANTHER" id="PTHR13018:SF5">
    <property type="entry name" value="RE44586P"/>
    <property type="match status" value="1"/>
</dbReference>
<feature type="domain" description="CSC1/OSCA1-like N-terminal transmembrane" evidence="10">
    <location>
        <begin position="13"/>
        <end position="184"/>
    </location>
</feature>
<dbReference type="Pfam" id="PF13967">
    <property type="entry name" value="RSN1_TM"/>
    <property type="match status" value="1"/>
</dbReference>
<dbReference type="OMA" id="DPTQVIW"/>
<feature type="transmembrane region" description="Helical" evidence="8">
    <location>
        <begin position="597"/>
        <end position="619"/>
    </location>
</feature>
<dbReference type="AlphaFoldDB" id="A0A5J4YPI5"/>
<dbReference type="InterPro" id="IPR032880">
    <property type="entry name" value="CSC1/OSCA1-like_N"/>
</dbReference>
<evidence type="ECO:0000313" key="12">
    <source>
        <dbReference type="EMBL" id="KAA8492623.1"/>
    </source>
</evidence>
<evidence type="ECO:0000256" key="5">
    <source>
        <dbReference type="ARBA" id="ARBA00022989"/>
    </source>
</evidence>
<accession>A0A5J4YPI5</accession>
<reference evidence="13" key="1">
    <citation type="journal article" date="2019" name="Nat. Commun.">
        <title>Expansion of phycobilisome linker gene families in mesophilic red algae.</title>
        <authorList>
            <person name="Lee J."/>
            <person name="Kim D."/>
            <person name="Bhattacharya D."/>
            <person name="Yoon H.S."/>
        </authorList>
    </citation>
    <scope>NUCLEOTIDE SEQUENCE [LARGE SCALE GENOMIC DNA]</scope>
    <source>
        <strain evidence="13">CCMP 1328</strain>
    </source>
</reference>
<evidence type="ECO:0000259" key="10">
    <source>
        <dbReference type="Pfam" id="PF13967"/>
    </source>
</evidence>
<dbReference type="GO" id="GO:0005227">
    <property type="term" value="F:calcium-activated cation channel activity"/>
    <property type="evidence" value="ECO:0007669"/>
    <property type="project" value="InterPro"/>
</dbReference>
<sequence>MAIPIDATLGWLWALIIGVPVSLVILAIWISMRPKNPRTFQFREWVHERDYRDFRNNPLYEDPNGVKYYAPENPTSWWDALKKSAFMDEEVLLRKFGLDIVMTYRAMRMLVLYFGFSMLVTAAILYPVYATGPNKDLPEDSENFVAGLAVISTSNLQEDSARFWATVVVDLIMVVAMVILVAREYRVYANYRIHYRKLKIPANYGIVLLDIPKEYRTDEKLYEVFDTVFPGQILKASVVYDMRETLKQLDEYEKNALKFEMAEWKSANKPKGNPQRPQMYPKGVMCWKPKIDAMDYYTEEMNRLRKSIEDAQNDPDKPISSAGFVVFKSRRQAAIASQVLFGTHSGEWHVSHAPDWRNVRWNNIRIPQPVANVLKANSIFWLCFFIILWAGVVTFIMGFASLTALSELKGFGWLDFLNDLPSVIVGLIETYLPVIMLLVLNMIPAIVMKILAGKERLHSGYLFNARVRNYLYVLQVFGTYFFVLVGGSILANIDILQDLTDPAQIAQLLAESAPRNGFFFITLITTSALIPMALQVSQVVRIIVAGILRKLLGKTERANGKIDLHGSSFSHGGVFIQSSIYCLICLAYSTMFPFICVVGFCFFVISYVANMYVMCYCTCNVTDDGGYLYRGFLQHLFIGMYVKLITMAGLMGLQKAIGPAVCEVIPIIIAIVSHSYLNKRYYTVWKHGSFKEFAGVTGSPEEEAKGLLSPRNGIATDEVDVVITADERMALSMNDCPDHYRKLYTHPGLKPIPEFVSKSGIMGRSKVFEDVEAGKVDKHSSSSHTPPAQDEAAGAAATHATAQNDIAALETLSDQFADVQEIDSRGAHPSTNAQPV</sequence>
<feature type="transmembrane region" description="Helical" evidence="8">
    <location>
        <begin position="469"/>
        <end position="491"/>
    </location>
</feature>
<keyword evidence="13" id="KW-1185">Reference proteome</keyword>
<keyword evidence="4 8" id="KW-0812">Transmembrane</keyword>
<comment type="caution">
    <text evidence="12">The sequence shown here is derived from an EMBL/GenBank/DDBJ whole genome shotgun (WGS) entry which is preliminary data.</text>
</comment>
<evidence type="ECO:0000256" key="3">
    <source>
        <dbReference type="ARBA" id="ARBA00022448"/>
    </source>
</evidence>
<dbReference type="GO" id="GO:0005886">
    <property type="term" value="C:plasma membrane"/>
    <property type="evidence" value="ECO:0007669"/>
    <property type="project" value="TreeGrafter"/>
</dbReference>
<feature type="transmembrane region" description="Helical" evidence="8">
    <location>
        <begin position="12"/>
        <end position="32"/>
    </location>
</feature>
<feature type="transmembrane region" description="Helical" evidence="8">
    <location>
        <begin position="422"/>
        <end position="448"/>
    </location>
</feature>
<evidence type="ECO:0000313" key="13">
    <source>
        <dbReference type="Proteomes" id="UP000324585"/>
    </source>
</evidence>
<feature type="compositionally biased region" description="Low complexity" evidence="7">
    <location>
        <begin position="788"/>
        <end position="802"/>
    </location>
</feature>
<dbReference type="InterPro" id="IPR045122">
    <property type="entry name" value="Csc1-like"/>
</dbReference>
<dbReference type="OrthoDB" id="1689567at2759"/>
<feature type="transmembrane region" description="Helical" evidence="8">
    <location>
        <begin position="110"/>
        <end position="129"/>
    </location>
</feature>
<comment type="subcellular location">
    <subcellularLocation>
        <location evidence="1">Membrane</location>
        <topology evidence="1">Multi-pass membrane protein</topology>
    </subcellularLocation>
</comment>
<feature type="transmembrane region" description="Helical" evidence="8">
    <location>
        <begin position="518"/>
        <end position="548"/>
    </location>
</feature>
<gene>
    <name evidence="12" type="ORF">FVE85_8130</name>
</gene>
<evidence type="ECO:0000259" key="11">
    <source>
        <dbReference type="Pfam" id="PF14703"/>
    </source>
</evidence>
<evidence type="ECO:0000256" key="4">
    <source>
        <dbReference type="ARBA" id="ARBA00022692"/>
    </source>
</evidence>
<organism evidence="12 13">
    <name type="scientific">Porphyridium purpureum</name>
    <name type="common">Red alga</name>
    <name type="synonym">Porphyridium cruentum</name>
    <dbReference type="NCBI Taxonomy" id="35688"/>
    <lineage>
        <taxon>Eukaryota</taxon>
        <taxon>Rhodophyta</taxon>
        <taxon>Bangiophyceae</taxon>
        <taxon>Porphyridiales</taxon>
        <taxon>Porphyridiaceae</taxon>
        <taxon>Porphyridium</taxon>
    </lineage>
</organism>
<evidence type="ECO:0000256" key="1">
    <source>
        <dbReference type="ARBA" id="ARBA00004141"/>
    </source>
</evidence>
<feature type="domain" description="CSC1/OSCA1-like 7TM region" evidence="9">
    <location>
        <begin position="379"/>
        <end position="651"/>
    </location>
</feature>
<comment type="similarity">
    <text evidence="2">Belongs to the CSC1 (TC 1.A.17) family.</text>
</comment>
<feature type="transmembrane region" description="Helical" evidence="8">
    <location>
        <begin position="656"/>
        <end position="677"/>
    </location>
</feature>
<feature type="region of interest" description="Disordered" evidence="7">
    <location>
        <begin position="774"/>
        <end position="802"/>
    </location>
</feature>
<dbReference type="PANTHER" id="PTHR13018">
    <property type="entry name" value="PROBABLE MEMBRANE PROTEIN DUF221-RELATED"/>
    <property type="match status" value="1"/>
</dbReference>
<name>A0A5J4YPI5_PORPP</name>
<feature type="transmembrane region" description="Helical" evidence="8">
    <location>
        <begin position="379"/>
        <end position="402"/>
    </location>
</feature>
<dbReference type="InterPro" id="IPR027815">
    <property type="entry name" value="CSC1/OSCA1-like_cyt"/>
</dbReference>
<keyword evidence="3" id="KW-0813">Transport</keyword>
<evidence type="ECO:0000256" key="7">
    <source>
        <dbReference type="SAM" id="MobiDB-lite"/>
    </source>
</evidence>
<feature type="domain" description="CSC1/OSCA1-like cytosolic" evidence="11">
    <location>
        <begin position="206"/>
        <end position="363"/>
    </location>
</feature>
<evidence type="ECO:0000256" key="6">
    <source>
        <dbReference type="ARBA" id="ARBA00023136"/>
    </source>
</evidence>
<dbReference type="EMBL" id="VRMN01000009">
    <property type="protein sequence ID" value="KAA8492623.1"/>
    <property type="molecule type" value="Genomic_DNA"/>
</dbReference>
<protein>
    <submittedName>
        <fullName evidence="12">Protein RSN1</fullName>
    </submittedName>
</protein>
<evidence type="ECO:0000256" key="8">
    <source>
        <dbReference type="SAM" id="Phobius"/>
    </source>
</evidence>
<dbReference type="Pfam" id="PF14703">
    <property type="entry name" value="PHM7_cyt"/>
    <property type="match status" value="1"/>
</dbReference>
<dbReference type="InterPro" id="IPR003864">
    <property type="entry name" value="CSC1/OSCA1-like_7TM"/>
</dbReference>
<keyword evidence="6 8" id="KW-0472">Membrane</keyword>
<evidence type="ECO:0000259" key="9">
    <source>
        <dbReference type="Pfam" id="PF02714"/>
    </source>
</evidence>
<proteinExistence type="inferred from homology"/>
<feature type="transmembrane region" description="Helical" evidence="8">
    <location>
        <begin position="569"/>
        <end position="591"/>
    </location>
</feature>
<feature type="transmembrane region" description="Helical" evidence="8">
    <location>
        <begin position="631"/>
        <end position="650"/>
    </location>
</feature>